<evidence type="ECO:0000313" key="1">
    <source>
        <dbReference type="EMBL" id="GAT11368.1"/>
    </source>
</evidence>
<organism evidence="1 2">
    <name type="scientific">Mycolicibacterium novocastrense</name>
    <name type="common">Mycobacterium novocastrense</name>
    <dbReference type="NCBI Taxonomy" id="59813"/>
    <lineage>
        <taxon>Bacteria</taxon>
        <taxon>Bacillati</taxon>
        <taxon>Actinomycetota</taxon>
        <taxon>Actinomycetes</taxon>
        <taxon>Mycobacteriales</taxon>
        <taxon>Mycobacteriaceae</taxon>
        <taxon>Mycolicibacterium</taxon>
    </lineage>
</organism>
<dbReference type="Proteomes" id="UP000069773">
    <property type="component" value="Unassembled WGS sequence"/>
</dbReference>
<protein>
    <submittedName>
        <fullName evidence="1">Uncharacterized protein</fullName>
    </submittedName>
</protein>
<gene>
    <name evidence="1" type="ORF">RMCN_4501</name>
</gene>
<keyword evidence="2" id="KW-1185">Reference proteome</keyword>
<reference evidence="1 2" key="1">
    <citation type="journal article" date="2016" name="Genome Announc.">
        <title>Draft Genome Sequences of Five Rapidly Growing Mycobacterium Species, M. thermoresistibile, M. fortuitum subsp. acetamidolyticum, M. canariasense, M. brisbanense, and M. novocastrense.</title>
        <authorList>
            <person name="Katahira K."/>
            <person name="Ogura Y."/>
            <person name="Gotoh Y."/>
            <person name="Hayashi T."/>
        </authorList>
    </citation>
    <scope>NUCLEOTIDE SEQUENCE [LARGE SCALE GENOMIC DNA]</scope>
    <source>
        <strain evidence="1 2">JCM18114</strain>
    </source>
</reference>
<evidence type="ECO:0000313" key="2">
    <source>
        <dbReference type="Proteomes" id="UP000069773"/>
    </source>
</evidence>
<name>A0ABQ0KPB7_MYCNV</name>
<dbReference type="EMBL" id="BCTA01000069">
    <property type="protein sequence ID" value="GAT11368.1"/>
    <property type="molecule type" value="Genomic_DNA"/>
</dbReference>
<accession>A0ABQ0KPB7</accession>
<proteinExistence type="predicted"/>
<sequence length="50" mass="5456">MATRRRYRSVIDRSAYRSADLGAEIALRNGMVSTDDEADGPYHIAGVLAS</sequence>
<comment type="caution">
    <text evidence="1">The sequence shown here is derived from an EMBL/GenBank/DDBJ whole genome shotgun (WGS) entry which is preliminary data.</text>
</comment>